<evidence type="ECO:0000259" key="3">
    <source>
        <dbReference type="PROSITE" id="PS50878"/>
    </source>
</evidence>
<dbReference type="PANTHER" id="PTHR47027:SF20">
    <property type="entry name" value="REVERSE TRANSCRIPTASE-LIKE PROTEIN WITH RNA-DIRECTED DNA POLYMERASE DOMAIN"/>
    <property type="match status" value="1"/>
</dbReference>
<feature type="region of interest" description="Disordered" evidence="2">
    <location>
        <begin position="368"/>
        <end position="395"/>
    </location>
</feature>
<keyword evidence="1" id="KW-0175">Coiled coil</keyword>
<dbReference type="InterPro" id="IPR000477">
    <property type="entry name" value="RT_dom"/>
</dbReference>
<name>A0A226EFU6_FOLCA</name>
<evidence type="ECO:0000256" key="2">
    <source>
        <dbReference type="SAM" id="MobiDB-lite"/>
    </source>
</evidence>
<dbReference type="CDD" id="cd01650">
    <property type="entry name" value="RT_nLTR_like"/>
    <property type="match status" value="1"/>
</dbReference>
<dbReference type="InterPro" id="IPR043502">
    <property type="entry name" value="DNA/RNA_pol_sf"/>
</dbReference>
<feature type="compositionally biased region" description="Polar residues" evidence="2">
    <location>
        <begin position="8"/>
        <end position="31"/>
    </location>
</feature>
<feature type="coiled-coil region" evidence="1">
    <location>
        <begin position="63"/>
        <end position="90"/>
    </location>
</feature>
<evidence type="ECO:0000313" key="5">
    <source>
        <dbReference type="Proteomes" id="UP000198287"/>
    </source>
</evidence>
<sequence length="1425" mass="160603">MVKPAQGKVTTRSTTMANNSSLSDTNSTPDRSSTLSNKSTTSKATNNKNTSQATKSNHDHPDYANLLARIMSLENKVKTLDQNLQNEITKGAEQANKIAHLEKKVEDLLIHKKKNNIILHGVTKTDTGPNQCFRQIVQENLKADNKRIHVIESRFLGKGPHSPLLVTLGSMQEKEYLQSNYKNLKGSKISVTDDLTPKQLTNRKILLAKRRELLDNKSAKTVYIYESAIKADGVWYDLQLDGSMSKRRLHAPSPMHIFFLCETWCSEKEACATPILSKSFTLLAVSATSPTNRGRKRGGLLLGYKDHIHPTLISKKDHYIMVKITNINIICTYLAPTKEGDENFNDICSNTDNEPTNNLVVIGDFNARTGEIPNRDPDDGESLKRSSSDKIQNSRGKKVMKYAHLSQLILLNGWFPTDVPAQFTFINKNGCSIPDLCFITHTLLSKLKQFTVLESVTSTHLPVQLDLHAVSQIPQGESLPIPPHKLPPKVTWNPAILDTFTSSLPEIDSSHDSYHNFQKAISQALRDANMINQRKLPPSSTKSRPTNPPWFCEMCSSLKQRTKSLLKSLRKAPSSDFEQAKDKYVQSRQEYSLQLKASKQKYKNDIIKAMLNHRNTTDFWATVNKMRTREFTQNKIPPESWTCHYETLFASKTTTPSLPISKSENTQLDYPITLNEVMHVLHKLKTKKAPGHDGIPNEVWKSLPLPYIQQMQRIFNNILDNGTVPQEWTTILLQPIYKKGDPLLPQNYRPIALAPTILKVFSTIISKRVHDWAVTNNKISKFQAGCKKGMGTQEHLFTLLTLIQSRLRLPKGRLYVTFVDLKSAYDSPGHADLWDVLSNAGMGSKIINVLISLYSRENGQVKLPSGLSDKFKIRKGVLQGEPQSGLNFNIFINDLVKELDEKGPPPIQVGDAKLHLLLFVDDIALLGDTPSQIQQKINIAARFFHRRSLQVNVDKTKVVIFAKKKSTKLLARSHFHWENQSLEIAPSYKYLGVTFSANGTFTTHTLESRVKIATAATKVWDICRKSGVPPIDTHLKLFNSLVKSTLLYASPIWGWGQEETAEKAQSSFVRKLLRLPPTTPAYFCRLESGVTKIQLQIFKATLDFWIKTIKNSTSLTFSCLKEQFKWYEYRDTNSTIYSSKYCWAAKIVETIIKSSDLSYQSLLSHDELSPLRNVMIAKYADILHQQDLDRCRLSNFIPLYQYLRPDENRPSYLNQNLSLPIVQLYAQLRLNRFSVKLGPHYIKLKTRCPLCTSHAPNNEKLVNILTITPDDPNNHTFVATLQQSQNIDSTRRIDLMYSSDAYGGTGRANQITRCTFGGGGGGTPICAPEHTILSCVSTNLMLYEGVFWCTNRGATATYVLSSSFFDARRCGDDDDAEVPSPRQSPCSLKKGSIVGRIKILQNVLDQELMAFGGVRKNLSATERSD</sequence>
<protein>
    <submittedName>
        <fullName evidence="4">RNA-directed DNA polymerase from mobile element jockey</fullName>
    </submittedName>
</protein>
<keyword evidence="4" id="KW-0808">Transferase</keyword>
<dbReference type="PANTHER" id="PTHR47027">
    <property type="entry name" value="REVERSE TRANSCRIPTASE DOMAIN-CONTAINING PROTEIN"/>
    <property type="match status" value="1"/>
</dbReference>
<feature type="region of interest" description="Disordered" evidence="2">
    <location>
        <begin position="1"/>
        <end position="61"/>
    </location>
</feature>
<dbReference type="Proteomes" id="UP000198287">
    <property type="component" value="Unassembled WGS sequence"/>
</dbReference>
<dbReference type="InterPro" id="IPR036691">
    <property type="entry name" value="Endo/exonu/phosph_ase_sf"/>
</dbReference>
<keyword evidence="5" id="KW-1185">Reference proteome</keyword>
<dbReference type="InterPro" id="IPR005135">
    <property type="entry name" value="Endo/exonuclease/phosphatase"/>
</dbReference>
<keyword evidence="4" id="KW-0695">RNA-directed DNA polymerase</keyword>
<dbReference type="SUPFAM" id="SSF56672">
    <property type="entry name" value="DNA/RNA polymerases"/>
    <property type="match status" value="1"/>
</dbReference>
<organism evidence="4 5">
    <name type="scientific">Folsomia candida</name>
    <name type="common">Springtail</name>
    <dbReference type="NCBI Taxonomy" id="158441"/>
    <lineage>
        <taxon>Eukaryota</taxon>
        <taxon>Metazoa</taxon>
        <taxon>Ecdysozoa</taxon>
        <taxon>Arthropoda</taxon>
        <taxon>Hexapoda</taxon>
        <taxon>Collembola</taxon>
        <taxon>Entomobryomorpha</taxon>
        <taxon>Isotomoidea</taxon>
        <taxon>Isotomidae</taxon>
        <taxon>Proisotominae</taxon>
        <taxon>Folsomia</taxon>
    </lineage>
</organism>
<feature type="compositionally biased region" description="Low complexity" evidence="2">
    <location>
        <begin position="32"/>
        <end position="51"/>
    </location>
</feature>
<dbReference type="Pfam" id="PF00078">
    <property type="entry name" value="RVT_1"/>
    <property type="match status" value="1"/>
</dbReference>
<dbReference type="PROSITE" id="PS50878">
    <property type="entry name" value="RT_POL"/>
    <property type="match status" value="1"/>
</dbReference>
<accession>A0A226EFU6</accession>
<evidence type="ECO:0000256" key="1">
    <source>
        <dbReference type="SAM" id="Coils"/>
    </source>
</evidence>
<dbReference type="GO" id="GO:0003964">
    <property type="term" value="F:RNA-directed DNA polymerase activity"/>
    <property type="evidence" value="ECO:0007669"/>
    <property type="project" value="UniProtKB-KW"/>
</dbReference>
<comment type="caution">
    <text evidence="4">The sequence shown here is derived from an EMBL/GenBank/DDBJ whole genome shotgun (WGS) entry which is preliminary data.</text>
</comment>
<proteinExistence type="predicted"/>
<gene>
    <name evidence="4" type="ORF">Fcan01_08663</name>
</gene>
<evidence type="ECO:0000313" key="4">
    <source>
        <dbReference type="EMBL" id="OXA55546.1"/>
    </source>
</evidence>
<dbReference type="SUPFAM" id="SSF56219">
    <property type="entry name" value="DNase I-like"/>
    <property type="match status" value="1"/>
</dbReference>
<dbReference type="Gene3D" id="3.60.10.10">
    <property type="entry name" value="Endonuclease/exonuclease/phosphatase"/>
    <property type="match status" value="1"/>
</dbReference>
<dbReference type="Pfam" id="PF14529">
    <property type="entry name" value="Exo_endo_phos_2"/>
    <property type="match status" value="1"/>
</dbReference>
<keyword evidence="4" id="KW-0548">Nucleotidyltransferase</keyword>
<reference evidence="4 5" key="1">
    <citation type="submission" date="2015-12" db="EMBL/GenBank/DDBJ databases">
        <title>The genome of Folsomia candida.</title>
        <authorList>
            <person name="Faddeeva A."/>
            <person name="Derks M.F."/>
            <person name="Anvar Y."/>
            <person name="Smit S."/>
            <person name="Van Straalen N."/>
            <person name="Roelofs D."/>
        </authorList>
    </citation>
    <scope>NUCLEOTIDE SEQUENCE [LARGE SCALE GENOMIC DNA]</scope>
    <source>
        <strain evidence="4 5">VU population</strain>
        <tissue evidence="4">Whole body</tissue>
    </source>
</reference>
<dbReference type="OrthoDB" id="6628575at2759"/>
<feature type="domain" description="Reverse transcriptase" evidence="3">
    <location>
        <begin position="717"/>
        <end position="995"/>
    </location>
</feature>
<feature type="compositionally biased region" description="Basic and acidic residues" evidence="2">
    <location>
        <begin position="373"/>
        <end position="388"/>
    </location>
</feature>
<dbReference type="STRING" id="158441.A0A226EFU6"/>
<dbReference type="EMBL" id="LNIX01000004">
    <property type="protein sequence ID" value="OXA55546.1"/>
    <property type="molecule type" value="Genomic_DNA"/>
</dbReference>